<evidence type="ECO:0000313" key="3">
    <source>
        <dbReference type="Proteomes" id="UP000807769"/>
    </source>
</evidence>
<protein>
    <submittedName>
        <fullName evidence="2">Uncharacterized protein</fullName>
    </submittedName>
</protein>
<dbReference type="EMBL" id="JABBWG010000030">
    <property type="protein sequence ID" value="KAG1811149.1"/>
    <property type="molecule type" value="Genomic_DNA"/>
</dbReference>
<comment type="caution">
    <text evidence="2">The sequence shown here is derived from an EMBL/GenBank/DDBJ whole genome shotgun (WGS) entry which is preliminary data.</text>
</comment>
<dbReference type="GeneID" id="64630454"/>
<feature type="region of interest" description="Disordered" evidence="1">
    <location>
        <begin position="264"/>
        <end position="307"/>
    </location>
</feature>
<name>A0A9P7E502_9AGAM</name>
<dbReference type="Proteomes" id="UP000807769">
    <property type="component" value="Unassembled WGS sequence"/>
</dbReference>
<reference evidence="2" key="1">
    <citation type="journal article" date="2020" name="New Phytol.">
        <title>Comparative genomics reveals dynamic genome evolution in host specialist ectomycorrhizal fungi.</title>
        <authorList>
            <person name="Lofgren L.A."/>
            <person name="Nguyen N.H."/>
            <person name="Vilgalys R."/>
            <person name="Ruytinx J."/>
            <person name="Liao H.L."/>
            <person name="Branco S."/>
            <person name="Kuo A."/>
            <person name="LaButti K."/>
            <person name="Lipzen A."/>
            <person name="Andreopoulos W."/>
            <person name="Pangilinan J."/>
            <person name="Riley R."/>
            <person name="Hundley H."/>
            <person name="Na H."/>
            <person name="Barry K."/>
            <person name="Grigoriev I.V."/>
            <person name="Stajich J.E."/>
            <person name="Kennedy P.G."/>
        </authorList>
    </citation>
    <scope>NUCLEOTIDE SEQUENCE</scope>
    <source>
        <strain evidence="2">MN1</strain>
    </source>
</reference>
<dbReference type="AlphaFoldDB" id="A0A9P7E502"/>
<gene>
    <name evidence="2" type="ORF">BJ212DRAFT_1375199</name>
</gene>
<evidence type="ECO:0000256" key="1">
    <source>
        <dbReference type="SAM" id="MobiDB-lite"/>
    </source>
</evidence>
<proteinExistence type="predicted"/>
<dbReference type="OrthoDB" id="3235325at2759"/>
<keyword evidence="3" id="KW-1185">Reference proteome</keyword>
<evidence type="ECO:0000313" key="2">
    <source>
        <dbReference type="EMBL" id="KAG1811149.1"/>
    </source>
</evidence>
<organism evidence="2 3">
    <name type="scientific">Suillus subaureus</name>
    <dbReference type="NCBI Taxonomy" id="48587"/>
    <lineage>
        <taxon>Eukaryota</taxon>
        <taxon>Fungi</taxon>
        <taxon>Dikarya</taxon>
        <taxon>Basidiomycota</taxon>
        <taxon>Agaricomycotina</taxon>
        <taxon>Agaricomycetes</taxon>
        <taxon>Agaricomycetidae</taxon>
        <taxon>Boletales</taxon>
        <taxon>Suillineae</taxon>
        <taxon>Suillaceae</taxon>
        <taxon>Suillus</taxon>
    </lineage>
</organism>
<sequence length="366" mass="40208">QRAYMQPAQHSNQYLLEHCKTLELQIVKLTSERDTLKSMFQQLSSAVRLHQTDSLDLDCTLISSVPATANRPTRVIHPKIRFWTNDDFLGWLDSPDGRRADRGKVPYLEDENGDPLTDPIVKSIRKLLRGAWAELVRRVDPTVNILPSTPDSLLAPSPTMPNSLAAESMLLLSRSHPTTPSRAPSPTIRLSPILLPNNPDSRQLPAIPPASPEFIVAEKENIPPPTPDPIAPPIKIIMTNSLSTLALAAVGTLIPPLPPSIDPPLKAPLANDSADSKGKKGKADDFASGKGTSKTSKKMRPSPTRNGRNLCALRWLKQIKTDGTTEEFCLYYVDLTAEQRKNYDDEASALVASNTWVKNVCDGAMH</sequence>
<feature type="compositionally biased region" description="Basic and acidic residues" evidence="1">
    <location>
        <begin position="274"/>
        <end position="287"/>
    </location>
</feature>
<accession>A0A9P7E502</accession>
<dbReference type="RefSeq" id="XP_041189809.1">
    <property type="nucleotide sequence ID" value="XM_041336437.1"/>
</dbReference>
<feature type="non-terminal residue" evidence="2">
    <location>
        <position position="366"/>
    </location>
</feature>